<gene>
    <name evidence="1" type="ORF">CEXT_337401</name>
</gene>
<protein>
    <submittedName>
        <fullName evidence="1">Uncharacterized protein</fullName>
    </submittedName>
</protein>
<dbReference type="Proteomes" id="UP001054945">
    <property type="component" value="Unassembled WGS sequence"/>
</dbReference>
<evidence type="ECO:0000313" key="1">
    <source>
        <dbReference type="EMBL" id="GIX78281.1"/>
    </source>
</evidence>
<evidence type="ECO:0000313" key="2">
    <source>
        <dbReference type="Proteomes" id="UP001054945"/>
    </source>
</evidence>
<dbReference type="EMBL" id="BPLR01002831">
    <property type="protein sequence ID" value="GIX78281.1"/>
    <property type="molecule type" value="Genomic_DNA"/>
</dbReference>
<comment type="caution">
    <text evidence="1">The sequence shown here is derived from an EMBL/GenBank/DDBJ whole genome shotgun (WGS) entry which is preliminary data.</text>
</comment>
<keyword evidence="2" id="KW-1185">Reference proteome</keyword>
<organism evidence="1 2">
    <name type="scientific">Caerostris extrusa</name>
    <name type="common">Bark spider</name>
    <name type="synonym">Caerostris bankana</name>
    <dbReference type="NCBI Taxonomy" id="172846"/>
    <lineage>
        <taxon>Eukaryota</taxon>
        <taxon>Metazoa</taxon>
        <taxon>Ecdysozoa</taxon>
        <taxon>Arthropoda</taxon>
        <taxon>Chelicerata</taxon>
        <taxon>Arachnida</taxon>
        <taxon>Araneae</taxon>
        <taxon>Araneomorphae</taxon>
        <taxon>Entelegynae</taxon>
        <taxon>Araneoidea</taxon>
        <taxon>Araneidae</taxon>
        <taxon>Caerostris</taxon>
    </lineage>
</organism>
<proteinExistence type="predicted"/>
<name>A0AAV4N3N7_CAEEX</name>
<dbReference type="AlphaFoldDB" id="A0AAV4N3N7"/>
<reference evidence="1 2" key="1">
    <citation type="submission" date="2021-06" db="EMBL/GenBank/DDBJ databases">
        <title>Caerostris extrusa draft genome.</title>
        <authorList>
            <person name="Kono N."/>
            <person name="Arakawa K."/>
        </authorList>
    </citation>
    <scope>NUCLEOTIDE SEQUENCE [LARGE SCALE GENOMIC DNA]</scope>
</reference>
<sequence>MNAGEVASINRIRLLCGANEVMGSTLMSWMWSLVQVDHMEMVGFFSIAETRDENKIFVLNNKYINGTVLTVVNLNFPQHQQSNDFTHPDRRERTNTSQLLLNAGVGKLYTTKTSHQHTKRQYMPSIESATAQSNPLLSKLDWRQEILEEILREVPQGSHNSGVKLCTTLIFDKGPDVIASRRFSWVQSVSFLMGVMSR</sequence>
<accession>A0AAV4N3N7</accession>